<dbReference type="GO" id="GO:0016301">
    <property type="term" value="F:kinase activity"/>
    <property type="evidence" value="ECO:0007669"/>
    <property type="project" value="UniProtKB-KW"/>
</dbReference>
<evidence type="ECO:0000313" key="2">
    <source>
        <dbReference type="Proteomes" id="UP000250235"/>
    </source>
</evidence>
<name>A0A2Z7ASQ1_9LAMI</name>
<keyword evidence="1" id="KW-0808">Transferase</keyword>
<accession>A0A2Z7ASQ1</accession>
<evidence type="ECO:0000313" key="1">
    <source>
        <dbReference type="EMBL" id="KZV24416.1"/>
    </source>
</evidence>
<protein>
    <submittedName>
        <fullName evidence="1">Serine/threonine-protein kinase KIPK-like</fullName>
    </submittedName>
</protein>
<gene>
    <name evidence="1" type="ORF">F511_23736</name>
</gene>
<reference evidence="1 2" key="1">
    <citation type="journal article" date="2015" name="Proc. Natl. Acad. Sci. U.S.A.">
        <title>The resurrection genome of Boea hygrometrica: A blueprint for survival of dehydration.</title>
        <authorList>
            <person name="Xiao L."/>
            <person name="Yang G."/>
            <person name="Zhang L."/>
            <person name="Yang X."/>
            <person name="Zhao S."/>
            <person name="Ji Z."/>
            <person name="Zhou Q."/>
            <person name="Hu M."/>
            <person name="Wang Y."/>
            <person name="Chen M."/>
            <person name="Xu Y."/>
            <person name="Jin H."/>
            <person name="Xiao X."/>
            <person name="Hu G."/>
            <person name="Bao F."/>
            <person name="Hu Y."/>
            <person name="Wan P."/>
            <person name="Li L."/>
            <person name="Deng X."/>
            <person name="Kuang T."/>
            <person name="Xiang C."/>
            <person name="Zhu J.K."/>
            <person name="Oliver M.J."/>
            <person name="He Y."/>
        </authorList>
    </citation>
    <scope>NUCLEOTIDE SEQUENCE [LARGE SCALE GENOMIC DNA]</scope>
    <source>
        <strain evidence="2">cv. XS01</strain>
    </source>
</reference>
<dbReference type="Proteomes" id="UP000250235">
    <property type="component" value="Unassembled WGS sequence"/>
</dbReference>
<dbReference type="AlphaFoldDB" id="A0A2Z7ASQ1"/>
<sequence>MRRPPCAASAAARLRRKIVSVQFDEENPFMLISSVLLVQAGEGVSFLVVDRIGDIYRNIPRRADVIVTTVGARHKCQQALLTSSYLPLANFSTADVIISVGNIVAKYDGDIMMSDILLWLTSSNLLKQTIISTVTRSVECT</sequence>
<keyword evidence="1" id="KW-0418">Kinase</keyword>
<organism evidence="1 2">
    <name type="scientific">Dorcoceras hygrometricum</name>
    <dbReference type="NCBI Taxonomy" id="472368"/>
    <lineage>
        <taxon>Eukaryota</taxon>
        <taxon>Viridiplantae</taxon>
        <taxon>Streptophyta</taxon>
        <taxon>Embryophyta</taxon>
        <taxon>Tracheophyta</taxon>
        <taxon>Spermatophyta</taxon>
        <taxon>Magnoliopsida</taxon>
        <taxon>eudicotyledons</taxon>
        <taxon>Gunneridae</taxon>
        <taxon>Pentapetalae</taxon>
        <taxon>asterids</taxon>
        <taxon>lamiids</taxon>
        <taxon>Lamiales</taxon>
        <taxon>Gesneriaceae</taxon>
        <taxon>Didymocarpoideae</taxon>
        <taxon>Trichosporeae</taxon>
        <taxon>Loxocarpinae</taxon>
        <taxon>Dorcoceras</taxon>
    </lineage>
</organism>
<keyword evidence="2" id="KW-1185">Reference proteome</keyword>
<dbReference type="EMBL" id="KV012817">
    <property type="protein sequence ID" value="KZV24416.1"/>
    <property type="molecule type" value="Genomic_DNA"/>
</dbReference>
<proteinExistence type="predicted"/>